<feature type="compositionally biased region" description="Acidic residues" evidence="1">
    <location>
        <begin position="74"/>
        <end position="86"/>
    </location>
</feature>
<gene>
    <name evidence="2" type="ORF">SNEC2469_LOCUS16145</name>
</gene>
<protein>
    <submittedName>
        <fullName evidence="2">Uncharacterized protein</fullName>
    </submittedName>
</protein>
<sequence length="132" mass="14987">FRLCVVDRAAAHPCRWAGGVSEACAVAFAPPRRPPRIQRILSDDRWTLSLQIELFQNQPPPTPTCYLGLRTGTEDTEDDSEGEEEAKELVELRRQQLLPTLRPESWQETALEAMPWGYGHRLVTMVQARCSL</sequence>
<feature type="region of interest" description="Disordered" evidence="1">
    <location>
        <begin position="59"/>
        <end position="86"/>
    </location>
</feature>
<organism evidence="2 3">
    <name type="scientific">Symbiodinium necroappetens</name>
    <dbReference type="NCBI Taxonomy" id="1628268"/>
    <lineage>
        <taxon>Eukaryota</taxon>
        <taxon>Sar</taxon>
        <taxon>Alveolata</taxon>
        <taxon>Dinophyceae</taxon>
        <taxon>Suessiales</taxon>
        <taxon>Symbiodiniaceae</taxon>
        <taxon>Symbiodinium</taxon>
    </lineage>
</organism>
<dbReference type="Proteomes" id="UP000601435">
    <property type="component" value="Unassembled WGS sequence"/>
</dbReference>
<name>A0A812UAL9_9DINO</name>
<comment type="caution">
    <text evidence="2">The sequence shown here is derived from an EMBL/GenBank/DDBJ whole genome shotgun (WGS) entry which is preliminary data.</text>
</comment>
<dbReference type="OrthoDB" id="446722at2759"/>
<reference evidence="2" key="1">
    <citation type="submission" date="2021-02" db="EMBL/GenBank/DDBJ databases">
        <authorList>
            <person name="Dougan E. K."/>
            <person name="Rhodes N."/>
            <person name="Thang M."/>
            <person name="Chan C."/>
        </authorList>
    </citation>
    <scope>NUCLEOTIDE SEQUENCE</scope>
</reference>
<dbReference type="EMBL" id="CAJNJA010026374">
    <property type="protein sequence ID" value="CAE7559137.1"/>
    <property type="molecule type" value="Genomic_DNA"/>
</dbReference>
<accession>A0A812UAL9</accession>
<feature type="non-terminal residue" evidence="2">
    <location>
        <position position="1"/>
    </location>
</feature>
<dbReference type="AlphaFoldDB" id="A0A812UAL9"/>
<evidence type="ECO:0000313" key="3">
    <source>
        <dbReference type="Proteomes" id="UP000601435"/>
    </source>
</evidence>
<keyword evidence="3" id="KW-1185">Reference proteome</keyword>
<evidence type="ECO:0000256" key="1">
    <source>
        <dbReference type="SAM" id="MobiDB-lite"/>
    </source>
</evidence>
<evidence type="ECO:0000313" key="2">
    <source>
        <dbReference type="EMBL" id="CAE7559137.1"/>
    </source>
</evidence>
<feature type="non-terminal residue" evidence="2">
    <location>
        <position position="132"/>
    </location>
</feature>
<proteinExistence type="predicted"/>